<keyword evidence="1" id="KW-0472">Membrane</keyword>
<feature type="transmembrane region" description="Helical" evidence="1">
    <location>
        <begin position="6"/>
        <end position="30"/>
    </location>
</feature>
<organism evidence="2 3">
    <name type="scientific">Candidatus Vogelbacteria bacterium CG10_big_fil_rev_8_21_14_0_10_51_16</name>
    <dbReference type="NCBI Taxonomy" id="1975045"/>
    <lineage>
        <taxon>Bacteria</taxon>
        <taxon>Candidatus Vogeliibacteriota</taxon>
    </lineage>
</organism>
<gene>
    <name evidence="2" type="ORF">COV10_04910</name>
</gene>
<proteinExistence type="predicted"/>
<reference evidence="2 3" key="1">
    <citation type="submission" date="2017-09" db="EMBL/GenBank/DDBJ databases">
        <title>Depth-based differentiation of microbial function through sediment-hosted aquifers and enrichment of novel symbionts in the deep terrestrial subsurface.</title>
        <authorList>
            <person name="Probst A.J."/>
            <person name="Ladd B."/>
            <person name="Jarett J.K."/>
            <person name="Geller-Mcgrath D.E."/>
            <person name="Sieber C.M."/>
            <person name="Emerson J.B."/>
            <person name="Anantharaman K."/>
            <person name="Thomas B.C."/>
            <person name="Malmstrom R."/>
            <person name="Stieglmeier M."/>
            <person name="Klingl A."/>
            <person name="Woyke T."/>
            <person name="Ryan C.M."/>
            <person name="Banfield J.F."/>
        </authorList>
    </citation>
    <scope>NUCLEOTIDE SEQUENCE [LARGE SCALE GENOMIC DNA]</scope>
    <source>
        <strain evidence="2">CG10_big_fil_rev_8_21_14_0_10_51_16</strain>
    </source>
</reference>
<dbReference type="Proteomes" id="UP000228767">
    <property type="component" value="Unassembled WGS sequence"/>
</dbReference>
<name>A0A2H0RDD8_9BACT</name>
<dbReference type="AlphaFoldDB" id="A0A2H0RDD8"/>
<evidence type="ECO:0000313" key="3">
    <source>
        <dbReference type="Proteomes" id="UP000228767"/>
    </source>
</evidence>
<evidence type="ECO:0000256" key="1">
    <source>
        <dbReference type="SAM" id="Phobius"/>
    </source>
</evidence>
<protein>
    <submittedName>
        <fullName evidence="2">Uncharacterized protein</fullName>
    </submittedName>
</protein>
<keyword evidence="1" id="KW-0812">Transmembrane</keyword>
<dbReference type="EMBL" id="PCYI01000030">
    <property type="protein sequence ID" value="PIR44450.1"/>
    <property type="molecule type" value="Genomic_DNA"/>
</dbReference>
<accession>A0A2H0RDD8</accession>
<comment type="caution">
    <text evidence="2">The sequence shown here is derived from an EMBL/GenBank/DDBJ whole genome shotgun (WGS) entry which is preliminary data.</text>
</comment>
<keyword evidence="1" id="KW-1133">Transmembrane helix</keyword>
<sequence length="275" mass="30769">MIRKLFGFGAMALRFVALVLIGVAGLGMMLEAQRARVPALPEAASARVLEGCGNQYRVLPNPQPVPIVRDTPETMKVSSQGKGNCEMVPEKEFVPVQCADDRRCADGIHSLENGCKFADTFEIAVRNGYLEFDDIGEAGLNFRNMAWWRENYRARNGRGGPSEMQLAIHRRFGHYCLPYCEMYGWPQEEPADKNVAESKVVSASATDITPGSLAQHPDQEEWLGRSKSFWGFMGFCGLMILYVISVAAYWWPGLPKETVFSAWWKTVTSEKEVSE</sequence>
<evidence type="ECO:0000313" key="2">
    <source>
        <dbReference type="EMBL" id="PIR44450.1"/>
    </source>
</evidence>
<feature type="transmembrane region" description="Helical" evidence="1">
    <location>
        <begin position="229"/>
        <end position="251"/>
    </location>
</feature>